<dbReference type="OrthoDB" id="5336600at2759"/>
<dbReference type="AlphaFoldDB" id="W9YKW0"/>
<dbReference type="InterPro" id="IPR036291">
    <property type="entry name" value="NAD(P)-bd_dom_sf"/>
</dbReference>
<dbReference type="SUPFAM" id="SSF51735">
    <property type="entry name" value="NAD(P)-binding Rossmann-fold domains"/>
    <property type="match status" value="1"/>
</dbReference>
<dbReference type="GO" id="GO:0016491">
    <property type="term" value="F:oxidoreductase activity"/>
    <property type="evidence" value="ECO:0007669"/>
    <property type="project" value="UniProtKB-KW"/>
</dbReference>
<comment type="caution">
    <text evidence="3">The sequence shown here is derived from an EMBL/GenBank/DDBJ whole genome shotgun (WGS) entry which is preliminary data.</text>
</comment>
<sequence>MASSSPARVLLVLGAGPNIGAHLAQTFSAKGYQVALASRTPHPVEATSSKPASAYLHVTVDLSQSESVPGVFETVKAEIGAPSVVVYNAALRYPDTPDDPLSSLSLANFSTALAVNTTSAVAALQQAVQGFQSLPASPSSAFSKTFIFTGNILNVKHFPGMLAFGLGKAATAYAIQDLVEGKNAYRDQGIKFYYADERNPQGGPAGPNIDGPAAAIEYLKLAERQDQGPWLHTFIKGQGYKDFGGQ</sequence>
<dbReference type="PANTHER" id="PTHR43669:SF4">
    <property type="entry name" value="SHORT-CHAIN DEHYDROGENASE"/>
    <property type="match status" value="1"/>
</dbReference>
<dbReference type="Gene3D" id="3.40.50.720">
    <property type="entry name" value="NAD(P)-binding Rossmann-like Domain"/>
    <property type="match status" value="1"/>
</dbReference>
<dbReference type="eggNOG" id="KOG1014">
    <property type="taxonomic scope" value="Eukaryota"/>
</dbReference>
<comment type="similarity">
    <text evidence="1">Belongs to the short-chain dehydrogenases/reductases (SDR) family.</text>
</comment>
<accession>W9YKW0</accession>
<dbReference type="EMBL" id="AMGY01000002">
    <property type="protein sequence ID" value="EXJ89846.1"/>
    <property type="molecule type" value="Genomic_DNA"/>
</dbReference>
<name>W9YKW0_9EURO</name>
<dbReference type="Pfam" id="PF00106">
    <property type="entry name" value="adh_short"/>
    <property type="match status" value="1"/>
</dbReference>
<proteinExistence type="inferred from homology"/>
<dbReference type="GeneID" id="19167043"/>
<dbReference type="Proteomes" id="UP000019478">
    <property type="component" value="Unassembled WGS sequence"/>
</dbReference>
<gene>
    <name evidence="3" type="ORF">A1O3_02913</name>
</gene>
<dbReference type="PANTHER" id="PTHR43669">
    <property type="entry name" value="5-KETO-D-GLUCONATE 5-REDUCTASE"/>
    <property type="match status" value="1"/>
</dbReference>
<dbReference type="InterPro" id="IPR002347">
    <property type="entry name" value="SDR_fam"/>
</dbReference>
<evidence type="ECO:0000256" key="1">
    <source>
        <dbReference type="ARBA" id="ARBA00006484"/>
    </source>
</evidence>
<dbReference type="STRING" id="1182542.W9YKW0"/>
<dbReference type="RefSeq" id="XP_007731243.1">
    <property type="nucleotide sequence ID" value="XM_007733053.1"/>
</dbReference>
<evidence type="ECO:0000313" key="3">
    <source>
        <dbReference type="EMBL" id="EXJ89846.1"/>
    </source>
</evidence>
<dbReference type="HOGENOM" id="CLU_103010_1_0_1"/>
<organism evidence="3 4">
    <name type="scientific">Capronia epimyces CBS 606.96</name>
    <dbReference type="NCBI Taxonomy" id="1182542"/>
    <lineage>
        <taxon>Eukaryota</taxon>
        <taxon>Fungi</taxon>
        <taxon>Dikarya</taxon>
        <taxon>Ascomycota</taxon>
        <taxon>Pezizomycotina</taxon>
        <taxon>Eurotiomycetes</taxon>
        <taxon>Chaetothyriomycetidae</taxon>
        <taxon>Chaetothyriales</taxon>
        <taxon>Herpotrichiellaceae</taxon>
        <taxon>Capronia</taxon>
    </lineage>
</organism>
<keyword evidence="2" id="KW-0560">Oxidoreductase</keyword>
<evidence type="ECO:0000313" key="4">
    <source>
        <dbReference type="Proteomes" id="UP000019478"/>
    </source>
</evidence>
<evidence type="ECO:0000256" key="2">
    <source>
        <dbReference type="ARBA" id="ARBA00023002"/>
    </source>
</evidence>
<keyword evidence="4" id="KW-1185">Reference proteome</keyword>
<protein>
    <recommendedName>
        <fullName evidence="5">Short-chain dehydrogenase</fullName>
    </recommendedName>
</protein>
<evidence type="ECO:0008006" key="5">
    <source>
        <dbReference type="Google" id="ProtNLM"/>
    </source>
</evidence>
<reference evidence="3 4" key="1">
    <citation type="submission" date="2013-03" db="EMBL/GenBank/DDBJ databases">
        <title>The Genome Sequence of Capronia epimyces CBS 606.96.</title>
        <authorList>
            <consortium name="The Broad Institute Genomics Platform"/>
            <person name="Cuomo C."/>
            <person name="de Hoog S."/>
            <person name="Gorbushina A."/>
            <person name="Walker B."/>
            <person name="Young S.K."/>
            <person name="Zeng Q."/>
            <person name="Gargeya S."/>
            <person name="Fitzgerald M."/>
            <person name="Haas B."/>
            <person name="Abouelleil A."/>
            <person name="Allen A.W."/>
            <person name="Alvarado L."/>
            <person name="Arachchi H.M."/>
            <person name="Berlin A.M."/>
            <person name="Chapman S.B."/>
            <person name="Gainer-Dewar J."/>
            <person name="Goldberg J."/>
            <person name="Griggs A."/>
            <person name="Gujja S."/>
            <person name="Hansen M."/>
            <person name="Howarth C."/>
            <person name="Imamovic A."/>
            <person name="Ireland A."/>
            <person name="Larimer J."/>
            <person name="McCowan C."/>
            <person name="Murphy C."/>
            <person name="Pearson M."/>
            <person name="Poon T.W."/>
            <person name="Priest M."/>
            <person name="Roberts A."/>
            <person name="Saif S."/>
            <person name="Shea T."/>
            <person name="Sisk P."/>
            <person name="Sykes S."/>
            <person name="Wortman J."/>
            <person name="Nusbaum C."/>
            <person name="Birren B."/>
        </authorList>
    </citation>
    <scope>NUCLEOTIDE SEQUENCE [LARGE SCALE GENOMIC DNA]</scope>
    <source>
        <strain evidence="3 4">CBS 606.96</strain>
    </source>
</reference>